<organism evidence="2 3">
    <name type="scientific">Castanea mollissima</name>
    <name type="common">Chinese chestnut</name>
    <dbReference type="NCBI Taxonomy" id="60419"/>
    <lineage>
        <taxon>Eukaryota</taxon>
        <taxon>Viridiplantae</taxon>
        <taxon>Streptophyta</taxon>
        <taxon>Embryophyta</taxon>
        <taxon>Tracheophyta</taxon>
        <taxon>Spermatophyta</taxon>
        <taxon>Magnoliopsida</taxon>
        <taxon>eudicotyledons</taxon>
        <taxon>Gunneridae</taxon>
        <taxon>Pentapetalae</taxon>
        <taxon>rosids</taxon>
        <taxon>fabids</taxon>
        <taxon>Fagales</taxon>
        <taxon>Fagaceae</taxon>
        <taxon>Castanea</taxon>
    </lineage>
</organism>
<accession>A0A8J4V6S2</accession>
<dbReference type="OrthoDB" id="1731673at2759"/>
<dbReference type="Pfam" id="PF03108">
    <property type="entry name" value="DBD_Tnp_Mut"/>
    <property type="match status" value="1"/>
</dbReference>
<dbReference type="InterPro" id="IPR004332">
    <property type="entry name" value="Transposase_MuDR"/>
</dbReference>
<proteinExistence type="predicted"/>
<evidence type="ECO:0000313" key="2">
    <source>
        <dbReference type="EMBL" id="KAF3950728.1"/>
    </source>
</evidence>
<comment type="caution">
    <text evidence="2">The sequence shown here is derived from an EMBL/GenBank/DDBJ whole genome shotgun (WGS) entry which is preliminary data.</text>
</comment>
<dbReference type="EMBL" id="JRKL02005306">
    <property type="protein sequence ID" value="KAF3950728.1"/>
    <property type="molecule type" value="Genomic_DNA"/>
</dbReference>
<dbReference type="Proteomes" id="UP000737018">
    <property type="component" value="Unassembled WGS sequence"/>
</dbReference>
<protein>
    <recommendedName>
        <fullName evidence="1">Transposase MuDR plant domain-containing protein</fullName>
    </recommendedName>
</protein>
<evidence type="ECO:0000313" key="3">
    <source>
        <dbReference type="Proteomes" id="UP000737018"/>
    </source>
</evidence>
<gene>
    <name evidence="2" type="ORF">CMV_023558</name>
</gene>
<dbReference type="AlphaFoldDB" id="A0A8J4V6S2"/>
<reference evidence="2" key="1">
    <citation type="submission" date="2020-03" db="EMBL/GenBank/DDBJ databases">
        <title>Castanea mollissima Vanexum genome sequencing.</title>
        <authorList>
            <person name="Staton M."/>
        </authorList>
    </citation>
    <scope>NUCLEOTIDE SEQUENCE</scope>
    <source>
        <tissue evidence="2">Leaf</tissue>
    </source>
</reference>
<sequence>MDPHRAGPSIGTVLTRQPMHRSSLLWDAPLAGEEVPGVLTCRHRDKGPLAVRWKGAKITTDHPMHVLRAYRVSLASLRPNQIVWEPYRDYLGSLPAYCTAGQHIWRWAAHATIAEAPPFHGVMSYNDEYMVWYRPITVRHITKETSYWDTLVESQLRIMAKFEPGSVMDFHFFYVYYDGEMYYHDLHGLSYQGSNQKQNCVRVKRGIGLMKLQQRILKVMRLDHSRHNISIVYRAPQRVLDTHVFYNSLQLSSAAQVKMMWEIVEQMVVKGFVSSDLYVTVEPTIVEAGEGSQHTILDGTVDEHIDSIPLQSYQGCAENTGDGRAFIHDELHGGTSENEDDHGLGDDATHIDVTRDDFEELLDTMGEHEDVDHIEDVVVEENRDTCPGPDPTPEWFTKNTWDNMFDPSPVMQAEVSSWTPGEQPMKGMVFATKFAVRHALTWYALRENFRFKTEHSDSERLMVSCEDDSCPWSVRAICCKGDNVWKIAKCKGPHTCDKIQNAHDGRMIDSVFLAYVLERYIREDPAYKIKNLRHVALADLKHEVSHYKAIPPVTRMALTRDTWVTILCRKLRDWWHWVADGDLPIVASHGLEVDAYKTLDPGQPFQSLPQVVQIPLAAAAVPVPSLHMPIPDSLSTLSEFMNRMEQTLSQNAKFIFDQPP</sequence>
<keyword evidence="3" id="KW-1185">Reference proteome</keyword>
<feature type="domain" description="Transposase MuDR plant" evidence="1">
    <location>
        <begin position="427"/>
        <end position="482"/>
    </location>
</feature>
<evidence type="ECO:0000259" key="1">
    <source>
        <dbReference type="Pfam" id="PF03108"/>
    </source>
</evidence>
<name>A0A8J4V6S2_9ROSI</name>